<gene>
    <name evidence="6" type="ORF">SAMN06265368_3497</name>
</gene>
<evidence type="ECO:0000256" key="4">
    <source>
        <dbReference type="ARBA" id="ARBA00023163"/>
    </source>
</evidence>
<feature type="domain" description="HTH lysR-type" evidence="5">
    <location>
        <begin position="1"/>
        <end position="60"/>
    </location>
</feature>
<name>A0A285PFA5_9HYPH</name>
<organism evidence="6 7">
    <name type="scientific">Cohaesibacter gelatinilyticus</name>
    <dbReference type="NCBI Taxonomy" id="372072"/>
    <lineage>
        <taxon>Bacteria</taxon>
        <taxon>Pseudomonadati</taxon>
        <taxon>Pseudomonadota</taxon>
        <taxon>Alphaproteobacteria</taxon>
        <taxon>Hyphomicrobiales</taxon>
        <taxon>Cohaesibacteraceae</taxon>
    </lineage>
</organism>
<evidence type="ECO:0000256" key="3">
    <source>
        <dbReference type="ARBA" id="ARBA00023125"/>
    </source>
</evidence>
<dbReference type="Gene3D" id="1.10.10.10">
    <property type="entry name" value="Winged helix-like DNA-binding domain superfamily/Winged helix DNA-binding domain"/>
    <property type="match status" value="1"/>
</dbReference>
<dbReference type="PANTHER" id="PTHR30427">
    <property type="entry name" value="TRANSCRIPTIONAL ACTIVATOR PROTEIN LYSR"/>
    <property type="match status" value="1"/>
</dbReference>
<dbReference type="InterPro" id="IPR000847">
    <property type="entry name" value="LysR_HTH_N"/>
</dbReference>
<dbReference type="Pfam" id="PF03466">
    <property type="entry name" value="LysR_substrate"/>
    <property type="match status" value="1"/>
</dbReference>
<comment type="similarity">
    <text evidence="1">Belongs to the LysR transcriptional regulatory family.</text>
</comment>
<dbReference type="InterPro" id="IPR036388">
    <property type="entry name" value="WH-like_DNA-bd_sf"/>
</dbReference>
<dbReference type="PROSITE" id="PS50931">
    <property type="entry name" value="HTH_LYSR"/>
    <property type="match status" value="1"/>
</dbReference>
<dbReference type="Pfam" id="PF00126">
    <property type="entry name" value="HTH_1"/>
    <property type="match status" value="1"/>
</dbReference>
<protein>
    <submittedName>
        <fullName evidence="6">Transcriptional regulator, LysR family</fullName>
    </submittedName>
</protein>
<dbReference type="Proteomes" id="UP000219439">
    <property type="component" value="Unassembled WGS sequence"/>
</dbReference>
<reference evidence="6 7" key="1">
    <citation type="submission" date="2017-09" db="EMBL/GenBank/DDBJ databases">
        <authorList>
            <person name="Ehlers B."/>
            <person name="Leendertz F.H."/>
        </authorList>
    </citation>
    <scope>NUCLEOTIDE SEQUENCE [LARGE SCALE GENOMIC DNA]</scope>
    <source>
        <strain evidence="6 7">DSM 18289</strain>
    </source>
</reference>
<dbReference type="GO" id="GO:0003700">
    <property type="term" value="F:DNA-binding transcription factor activity"/>
    <property type="evidence" value="ECO:0007669"/>
    <property type="project" value="InterPro"/>
</dbReference>
<dbReference type="InterPro" id="IPR036390">
    <property type="entry name" value="WH_DNA-bd_sf"/>
</dbReference>
<evidence type="ECO:0000313" key="6">
    <source>
        <dbReference type="EMBL" id="SNZ20394.1"/>
    </source>
</evidence>
<dbReference type="OrthoDB" id="8479870at2"/>
<dbReference type="CDD" id="cd08415">
    <property type="entry name" value="PBP2_LysR_opines_like"/>
    <property type="match status" value="1"/>
</dbReference>
<dbReference type="PANTHER" id="PTHR30427:SF1">
    <property type="entry name" value="TRANSCRIPTIONAL ACTIVATOR PROTEIN LYSR"/>
    <property type="match status" value="1"/>
</dbReference>
<evidence type="ECO:0000256" key="2">
    <source>
        <dbReference type="ARBA" id="ARBA00023015"/>
    </source>
</evidence>
<dbReference type="InterPro" id="IPR005119">
    <property type="entry name" value="LysR_subst-bd"/>
</dbReference>
<dbReference type="InterPro" id="IPR037424">
    <property type="entry name" value="NocR_PBP2"/>
</dbReference>
<dbReference type="AlphaFoldDB" id="A0A285PFA5"/>
<keyword evidence="4" id="KW-0804">Transcription</keyword>
<keyword evidence="2" id="KW-0805">Transcription regulation</keyword>
<evidence type="ECO:0000313" key="7">
    <source>
        <dbReference type="Proteomes" id="UP000219439"/>
    </source>
</evidence>
<keyword evidence="3" id="KW-0238">DNA-binding</keyword>
<dbReference type="GO" id="GO:0010628">
    <property type="term" value="P:positive regulation of gene expression"/>
    <property type="evidence" value="ECO:0007669"/>
    <property type="project" value="TreeGrafter"/>
</dbReference>
<dbReference type="SUPFAM" id="SSF53850">
    <property type="entry name" value="Periplasmic binding protein-like II"/>
    <property type="match status" value="1"/>
</dbReference>
<keyword evidence="7" id="KW-1185">Reference proteome</keyword>
<dbReference type="Gene3D" id="3.40.190.290">
    <property type="match status" value="1"/>
</dbReference>
<accession>A0A285PFA5</accession>
<evidence type="ECO:0000259" key="5">
    <source>
        <dbReference type="PROSITE" id="PS50931"/>
    </source>
</evidence>
<proteinExistence type="inferred from homology"/>
<dbReference type="RefSeq" id="WP_097154743.1">
    <property type="nucleotide sequence ID" value="NZ_OBEL01000004.1"/>
</dbReference>
<sequence length="314" mass="34870">MKLNHRQLEAFRAMIETGSVTEAANRIAVTQPAASRLLADLEHNVGFALFVREKKRLTPTPEALALFEEVEKSFIGLDQIGEAAREIGSYRRGALHICGMPALSLGFLPKVIAQFCAERPDISVSLQIHSSQKVLQYVASQQFDLGFAEIKTNHNGVITEPLWEAPMVAILPDGHPLCYKEHLGPEDFANQNYISFGSNYPTRTRIDAIFTAANIERKMQIETQLSFAVCQMVAQGAGLSIIDPITAHSFAQTLNIQIRPFTPLVYYQYQVLLPSIRVRSQIAITFLDLLKESLQTEISSTPSEPETNVKNSAL</sequence>
<dbReference type="GO" id="GO:0043565">
    <property type="term" value="F:sequence-specific DNA binding"/>
    <property type="evidence" value="ECO:0007669"/>
    <property type="project" value="TreeGrafter"/>
</dbReference>
<dbReference type="SUPFAM" id="SSF46785">
    <property type="entry name" value="Winged helix' DNA-binding domain"/>
    <property type="match status" value="1"/>
</dbReference>
<dbReference type="PRINTS" id="PR00039">
    <property type="entry name" value="HTHLYSR"/>
</dbReference>
<dbReference type="EMBL" id="OBEL01000004">
    <property type="protein sequence ID" value="SNZ20394.1"/>
    <property type="molecule type" value="Genomic_DNA"/>
</dbReference>
<evidence type="ECO:0000256" key="1">
    <source>
        <dbReference type="ARBA" id="ARBA00009437"/>
    </source>
</evidence>